<dbReference type="AlphaFoldDB" id="A0A8H3IAT8"/>
<dbReference type="EMBL" id="CAJPDT010000027">
    <property type="protein sequence ID" value="CAF9921247.1"/>
    <property type="molecule type" value="Genomic_DNA"/>
</dbReference>
<proteinExistence type="predicted"/>
<name>A0A8H3IAT8_9LECA</name>
<evidence type="ECO:0000313" key="1">
    <source>
        <dbReference type="EMBL" id="CAF9921247.1"/>
    </source>
</evidence>
<organism evidence="1 2">
    <name type="scientific">Imshaugia aleurites</name>
    <dbReference type="NCBI Taxonomy" id="172621"/>
    <lineage>
        <taxon>Eukaryota</taxon>
        <taxon>Fungi</taxon>
        <taxon>Dikarya</taxon>
        <taxon>Ascomycota</taxon>
        <taxon>Pezizomycotina</taxon>
        <taxon>Lecanoromycetes</taxon>
        <taxon>OSLEUM clade</taxon>
        <taxon>Lecanoromycetidae</taxon>
        <taxon>Lecanorales</taxon>
        <taxon>Lecanorineae</taxon>
        <taxon>Parmeliaceae</taxon>
        <taxon>Imshaugia</taxon>
    </lineage>
</organism>
<sequence length="296" mass="32962">MEPKGTLRYRSTMLGIPEYMSSSGHSRAFVVIDVDITANSSDLLDCAFLGPCVDERSTIQPSNLKSPFHLEPLQKLGTPQRLDLVLQLSSRTPSAQRTEPQPCCAIGSRRDLTRVQPRVLEHQHGDRQHDTHGAARAHEEVTALYRIPAAAHEELLVVQGGHGLGVGPTTPPRRVWTTVRASHDHDDVLDSDHGPRLDREQEVVHLRDDGPPREYRRHVQHDPEHIHEAARVDGRLQVHVYTADGAAEQGHATLRQLPREQLASPRVHKPGRKQSRERLIGQLLLDELIPEAGGGC</sequence>
<reference evidence="1" key="1">
    <citation type="submission" date="2021-03" db="EMBL/GenBank/DDBJ databases">
        <authorList>
            <person name="Tagirdzhanova G."/>
        </authorList>
    </citation>
    <scope>NUCLEOTIDE SEQUENCE</scope>
</reference>
<comment type="caution">
    <text evidence="1">The sequence shown here is derived from an EMBL/GenBank/DDBJ whole genome shotgun (WGS) entry which is preliminary data.</text>
</comment>
<accession>A0A8H3IAT8</accession>
<dbReference type="Proteomes" id="UP000664534">
    <property type="component" value="Unassembled WGS sequence"/>
</dbReference>
<keyword evidence="2" id="KW-1185">Reference proteome</keyword>
<evidence type="ECO:0000313" key="2">
    <source>
        <dbReference type="Proteomes" id="UP000664534"/>
    </source>
</evidence>
<protein>
    <submittedName>
        <fullName evidence="1">Uncharacterized protein</fullName>
    </submittedName>
</protein>
<gene>
    <name evidence="1" type="ORF">IMSHALPRED_005120</name>
</gene>